<sequence>MASHVCSPTLMLDSTINKGYQPLLYSPVPKPEIIRYQGPSFMLSSCEESRKSQNEWFDSNQFVNVHSSAQRPVLIDTQANCPNAVRFSFGIIEQCTKQDKIMQFIMSGTAEARIGGAHISLLSDLMDLQLSGTDDPRQALTSLLYPNSKSYNHKAFIDIFQESALSSKVSVHPDGQVTFMGTAVEMKNFLSVVAESYLTENSHKGEKRAMLVPHFSRLKINEAGVKSHSSSLEIHSALTVPLRSPRKVKSKPSQKKNKKVGRERDLYKKNYLHACESLLSLMIDKKQQRKTAILSLKKSGPELPELLTQFSAGIAGTGLAVLLSVICKLACGRVPFGASKLFNTGFGFGLVWLSWAVNKLRDTIISTSKNARKLGLKDEEVIHKVDRSIKEVYFRAATLLAVAVLRLA</sequence>
<proteinExistence type="predicted"/>
<evidence type="ECO:0000313" key="1">
    <source>
        <dbReference type="EMBL" id="CAL0320584.1"/>
    </source>
</evidence>
<gene>
    <name evidence="1" type="ORF">LLUT_LOCUS21644</name>
</gene>
<dbReference type="EMBL" id="CAXHTB010000015">
    <property type="protein sequence ID" value="CAL0320584.1"/>
    <property type="molecule type" value="Genomic_DNA"/>
</dbReference>
<reference evidence="1 2" key="1">
    <citation type="submission" date="2024-03" db="EMBL/GenBank/DDBJ databases">
        <authorList>
            <person name="Martinez-Hernandez J."/>
        </authorList>
    </citation>
    <scope>NUCLEOTIDE SEQUENCE [LARGE SCALE GENOMIC DNA]</scope>
</reference>
<evidence type="ECO:0000313" key="2">
    <source>
        <dbReference type="Proteomes" id="UP001497480"/>
    </source>
</evidence>
<comment type="caution">
    <text evidence="1">The sequence shown here is derived from an EMBL/GenBank/DDBJ whole genome shotgun (WGS) entry which is preliminary data.</text>
</comment>
<dbReference type="PANTHER" id="PTHR35095:SF1">
    <property type="entry name" value="OS05G0143300 PROTEIN"/>
    <property type="match status" value="1"/>
</dbReference>
<protein>
    <submittedName>
        <fullName evidence="1">Uncharacterized protein</fullName>
    </submittedName>
</protein>
<dbReference type="PANTHER" id="PTHR35095">
    <property type="entry name" value="OS05G0143300 PROTEIN"/>
    <property type="match status" value="1"/>
</dbReference>
<organism evidence="1 2">
    <name type="scientific">Lupinus luteus</name>
    <name type="common">European yellow lupine</name>
    <dbReference type="NCBI Taxonomy" id="3873"/>
    <lineage>
        <taxon>Eukaryota</taxon>
        <taxon>Viridiplantae</taxon>
        <taxon>Streptophyta</taxon>
        <taxon>Embryophyta</taxon>
        <taxon>Tracheophyta</taxon>
        <taxon>Spermatophyta</taxon>
        <taxon>Magnoliopsida</taxon>
        <taxon>eudicotyledons</taxon>
        <taxon>Gunneridae</taxon>
        <taxon>Pentapetalae</taxon>
        <taxon>rosids</taxon>
        <taxon>fabids</taxon>
        <taxon>Fabales</taxon>
        <taxon>Fabaceae</taxon>
        <taxon>Papilionoideae</taxon>
        <taxon>50 kb inversion clade</taxon>
        <taxon>genistoids sensu lato</taxon>
        <taxon>core genistoids</taxon>
        <taxon>Genisteae</taxon>
        <taxon>Lupinus</taxon>
    </lineage>
</organism>
<dbReference type="Proteomes" id="UP001497480">
    <property type="component" value="Unassembled WGS sequence"/>
</dbReference>
<name>A0AAV1XFT1_LUPLU</name>
<dbReference type="AlphaFoldDB" id="A0AAV1XFT1"/>
<keyword evidence="2" id="KW-1185">Reference proteome</keyword>
<accession>A0AAV1XFT1</accession>